<feature type="compositionally biased region" description="Basic and acidic residues" evidence="1">
    <location>
        <begin position="276"/>
        <end position="285"/>
    </location>
</feature>
<feature type="region of interest" description="Disordered" evidence="1">
    <location>
        <begin position="269"/>
        <end position="315"/>
    </location>
</feature>
<proteinExistence type="predicted"/>
<feature type="region of interest" description="Disordered" evidence="1">
    <location>
        <begin position="665"/>
        <end position="737"/>
    </location>
</feature>
<organism evidence="2 3">
    <name type="scientific">Coptis chinensis</name>
    <dbReference type="NCBI Taxonomy" id="261450"/>
    <lineage>
        <taxon>Eukaryota</taxon>
        <taxon>Viridiplantae</taxon>
        <taxon>Streptophyta</taxon>
        <taxon>Embryophyta</taxon>
        <taxon>Tracheophyta</taxon>
        <taxon>Spermatophyta</taxon>
        <taxon>Magnoliopsida</taxon>
        <taxon>Ranunculales</taxon>
        <taxon>Ranunculaceae</taxon>
        <taxon>Coptidoideae</taxon>
        <taxon>Coptis</taxon>
    </lineage>
</organism>
<feature type="compositionally biased region" description="Low complexity" evidence="1">
    <location>
        <begin position="487"/>
        <end position="499"/>
    </location>
</feature>
<feature type="region of interest" description="Disordered" evidence="1">
    <location>
        <begin position="487"/>
        <end position="515"/>
    </location>
</feature>
<dbReference type="Proteomes" id="UP000631114">
    <property type="component" value="Unassembled WGS sequence"/>
</dbReference>
<dbReference type="PANTHER" id="PTHR34281">
    <property type="entry name" value="PROTEIN EARLY FLOWERING 3"/>
    <property type="match status" value="1"/>
</dbReference>
<feature type="compositionally biased region" description="Polar residues" evidence="1">
    <location>
        <begin position="203"/>
        <end position="227"/>
    </location>
</feature>
<dbReference type="EMBL" id="JADFTS010000003">
    <property type="protein sequence ID" value="KAF9615996.1"/>
    <property type="molecule type" value="Genomic_DNA"/>
</dbReference>
<feature type="region of interest" description="Disordered" evidence="1">
    <location>
        <begin position="60"/>
        <end position="85"/>
    </location>
</feature>
<evidence type="ECO:0000313" key="3">
    <source>
        <dbReference type="Proteomes" id="UP000631114"/>
    </source>
</evidence>
<feature type="compositionally biased region" description="Basic and acidic residues" evidence="1">
    <location>
        <begin position="190"/>
        <end position="201"/>
    </location>
</feature>
<evidence type="ECO:0000256" key="1">
    <source>
        <dbReference type="SAM" id="MobiDB-lite"/>
    </source>
</evidence>
<feature type="region of interest" description="Disordered" evidence="1">
    <location>
        <begin position="127"/>
        <end position="151"/>
    </location>
</feature>
<gene>
    <name evidence="2" type="ORF">IFM89_027935</name>
</gene>
<evidence type="ECO:0000313" key="2">
    <source>
        <dbReference type="EMBL" id="KAF9615996.1"/>
    </source>
</evidence>
<feature type="region of interest" description="Disordered" evidence="1">
    <location>
        <begin position="1"/>
        <end position="45"/>
    </location>
</feature>
<dbReference type="OrthoDB" id="1939092at2759"/>
<evidence type="ECO:0008006" key="4">
    <source>
        <dbReference type="Google" id="ProtNLM"/>
    </source>
</evidence>
<reference evidence="2 3" key="1">
    <citation type="submission" date="2020-10" db="EMBL/GenBank/DDBJ databases">
        <title>The Coptis chinensis genome and diversification of protoberbering-type alkaloids.</title>
        <authorList>
            <person name="Wang B."/>
            <person name="Shu S."/>
            <person name="Song C."/>
            <person name="Liu Y."/>
        </authorList>
    </citation>
    <scope>NUCLEOTIDE SEQUENCE [LARGE SCALE GENOMIC DNA]</scope>
    <source>
        <strain evidence="2">HL-2020</strain>
        <tissue evidence="2">Leaf</tissue>
    </source>
</reference>
<name>A0A835IE82_9MAGN</name>
<protein>
    <recommendedName>
        <fullName evidence="4">Early flowering 3</fullName>
    </recommendedName>
</protein>
<dbReference type="InterPro" id="IPR039319">
    <property type="entry name" value="ELF3-like"/>
</dbReference>
<feature type="compositionally biased region" description="Basic and acidic residues" evidence="1">
    <location>
        <begin position="723"/>
        <end position="737"/>
    </location>
</feature>
<feature type="compositionally biased region" description="Polar residues" evidence="1">
    <location>
        <begin position="665"/>
        <end position="702"/>
    </location>
</feature>
<dbReference type="AlphaFoldDB" id="A0A835IE82"/>
<comment type="caution">
    <text evidence="2">The sequence shown here is derived from an EMBL/GenBank/DDBJ whole genome shotgun (WGS) entry which is preliminary data.</text>
</comment>
<feature type="compositionally biased region" description="Polar residues" evidence="1">
    <location>
        <begin position="712"/>
        <end position="721"/>
    </location>
</feature>
<sequence>MSESLERLCSYKMKGGKDEDKNTGPMFPRLHVNDTEKGGPRAPPRNKMALYEQLSIPSQRSASTLPTGHNTAPGPLPPVASLSQGAGNARSVFPPFYIPPSAPAHSDDNHNLHSSDGMHLRTKANKCESTSMKPTNYRTSNTSVRPLSTSECGSFPLSNSKKYILNNLGIDNDFSVPTFVDPGNTLCSTKDQHNVDKERLHPSCSTETSGNSAQKASSPICNSSTHLHSARDKHLKRTNTTDLWSRQHVRNHCKDNPLESLLSMDCAERSSSNPFTREKNVEPSKHAYVSPDQEHRSSPLDDLQGLRDKNNNGNSQQEYRAGILTENISCGDGILVEPMYPLGKGEVLPMRNEFHSRASVGNGRESCNEFREDQIHGMLQVADVDRNDDASETSMVDSIAGFDISPDDVVGVIGQKHFWKARREIVSQQRLFAVQVFELHRLMKVQKLIAGSPHLLLEDTAYLTKSPVKASPPKKLSSEYMLESPPQIVKQKAVPQKPKQSTECAGENAGVKPLLPSVTDSVNRELVNQQSSHGPYHGSPALPSATDNNKIGWSFPAPPQNQWLVPVMSPSEGLVYKPYAGPCPPAAGFVAPIYGGCGPMGLPSMGGEFPSPYGIQASHHQGIGVLPCAPPLAQPFFSPYGMPIMNPVMSASSIEHMNHFTGSLSHGQAEHFSTGQGNFNTHSRTSRNISNQKSEAISSSFPKFQKIKESEVQGSTASSPGGKTREERAGKVSEGRDALPLFPMATAAENPNEPLQTQNIDQQHTRVIKVVPHNRRSATESAARIFQSIQEGRHQCD</sequence>
<keyword evidence="3" id="KW-1185">Reference proteome</keyword>
<feature type="region of interest" description="Disordered" evidence="1">
    <location>
        <begin position="190"/>
        <end position="243"/>
    </location>
</feature>
<dbReference type="PANTHER" id="PTHR34281:SF2">
    <property type="entry name" value="PROTEIN EARLY FLOWERING 3"/>
    <property type="match status" value="1"/>
</dbReference>
<feature type="compositionally biased region" description="Polar residues" evidence="1">
    <location>
        <begin position="60"/>
        <end position="70"/>
    </location>
</feature>
<feature type="compositionally biased region" description="Basic and acidic residues" evidence="1">
    <location>
        <begin position="292"/>
        <end position="310"/>
    </location>
</feature>
<accession>A0A835IE82</accession>
<dbReference type="GO" id="GO:2000028">
    <property type="term" value="P:regulation of photoperiodism, flowering"/>
    <property type="evidence" value="ECO:0007669"/>
    <property type="project" value="InterPro"/>
</dbReference>